<dbReference type="SMART" id="SM00490">
    <property type="entry name" value="HELICc"/>
    <property type="match status" value="1"/>
</dbReference>
<keyword evidence="5" id="KW-0067">ATP-binding</keyword>
<dbReference type="InterPro" id="IPR001650">
    <property type="entry name" value="Helicase_C-like"/>
</dbReference>
<evidence type="ECO:0000313" key="5">
    <source>
        <dbReference type="EMBL" id="HFM98892.1"/>
    </source>
</evidence>
<reference evidence="5" key="1">
    <citation type="journal article" date="2020" name="mSystems">
        <title>Genome- and Community-Level Interaction Insights into Carbon Utilization and Element Cycling Functions of Hydrothermarchaeota in Hydrothermal Sediment.</title>
        <authorList>
            <person name="Zhou Z."/>
            <person name="Liu Y."/>
            <person name="Xu W."/>
            <person name="Pan J."/>
            <person name="Luo Z.H."/>
            <person name="Li M."/>
        </authorList>
    </citation>
    <scope>NUCLEOTIDE SEQUENCE [LARGE SCALE GENOMIC DNA]</scope>
    <source>
        <strain evidence="5">SpSt-418</strain>
    </source>
</reference>
<dbReference type="AlphaFoldDB" id="A0A7C3PDX2"/>
<dbReference type="FunFam" id="3.40.50.300:FF:000533">
    <property type="entry name" value="Helicase, Snf2 family"/>
    <property type="match status" value="1"/>
</dbReference>
<dbReference type="CDD" id="cd18012">
    <property type="entry name" value="DEXQc_arch_SWI2_SNF2"/>
    <property type="match status" value="1"/>
</dbReference>
<dbReference type="Gene3D" id="3.40.50.300">
    <property type="entry name" value="P-loop containing nucleotide triphosphate hydrolases"/>
    <property type="match status" value="1"/>
</dbReference>
<dbReference type="Gene3D" id="3.40.50.10810">
    <property type="entry name" value="Tandem AAA-ATPase domain"/>
    <property type="match status" value="1"/>
</dbReference>
<accession>A0A7C3PDX2</accession>
<dbReference type="InterPro" id="IPR022138">
    <property type="entry name" value="DUF3670"/>
</dbReference>
<evidence type="ECO:0000259" key="4">
    <source>
        <dbReference type="PROSITE" id="PS51194"/>
    </source>
</evidence>
<feature type="domain" description="Helicase ATP-binding" evidence="3">
    <location>
        <begin position="649"/>
        <end position="818"/>
    </location>
</feature>
<sequence>MQILHGTWIPQAPKSQDGENFIQSGTFYLWVETTQKKRFRKPSPRHPYQLVAEDFAQLLKQELGVQPLNISRELKSQISPQYFLLPSVDNLPLPSLELSRYLEEELPETFEWQYWQVDCYPAITSHKTGRVTSVFSLLNDLHFLTLHNLTEIQLGSDLLFWFHYTQALKRIIFKDQYIPALKYRELSAKTTTKTKKQSTKAEPMVAEPVPVARRQTQVRRSTRSRRASPRSANLAKRTVAASQTIDVSKLPIDPDFEIYPGWELIGEEYESTIQQYIDYMPLICVAGFAEPCETPELYDRETLLRHFSECVLHDVVSHTPTTQAYEKTIADSLLYACLHPSAKPWITEDKLEQYKQWQAWRDRIVRTQTEQLFYLCFQLQDPVKPEDPWALQLQVAPKSDPSLRVALQDYWQMRPKQQQQVQKQMGQDFEQHLLTNLGYAARIYPTLWQGLDTDQPVEIMLDLEAAFAFLKESAWVLENAGYRVIVPAWWTPQGRRRAKIRLKAKGKSSGGNSKAKTYFAFENLVEYQYELAIGDESISEKEWNQLVTAKTPLVKFRGQWIELDQDKMQQMLEFWKTQQQENPDLSLLDFLKLTASSNEELEVQVDRRDALSSMLAKLGDKNQLQPVENPKQFQGDLREYQKRGVSWLQYLEEIGLNGCLADDMGLGKTIQVIARLLQEQELAKQKRVKNIPPTLLIAPTSVVGNWYHEIQKFAPHLKAAVHHGSQRAKDNQEFKSACREHNIIITSFALVRKDIKLFSEIEWHRIVLDEAQNIKNPKADLTKSILKLSAPHRLALTGTPVENRLMDLWSIFNFLNPGYLGNQTQFRRSFELPIQKNNNLRQSETLKKLIEPFILRRVKTDQSIIKDLPDKVEQKLYCNLTKEQASLYEVVVKDVDNQINTAEGIQRKGLILATLTKLKQICNHPMQFLQDGSDFTPERSHKLSRLDEMAQEAIDAGESMLVFTQFTEIGEALARYFRQARHYNTYYLHGGTSRKKREQMIQEFQNPETEPSVFVLSLKAGGVGITLTKANHVFHFDRWWNPAVEDQATDRAFRIGQKKNVFVHKFVAIGTLEERIDEMIEDKKKLAGAIVGADESWLTELDNDAFRKLIALNKSAIME</sequence>
<name>A0A7C3PDX2_9CYAN</name>
<protein>
    <submittedName>
        <fullName evidence="5">DEAD/DEAH box helicase</fullName>
    </submittedName>
</protein>
<feature type="region of interest" description="Disordered" evidence="2">
    <location>
        <begin position="212"/>
        <end position="233"/>
    </location>
</feature>
<dbReference type="Pfam" id="PF12419">
    <property type="entry name" value="DUF3670"/>
    <property type="match status" value="1"/>
</dbReference>
<dbReference type="CDD" id="cd18793">
    <property type="entry name" value="SF2_C_SNF"/>
    <property type="match status" value="1"/>
</dbReference>
<keyword evidence="5" id="KW-0547">Nucleotide-binding</keyword>
<dbReference type="SUPFAM" id="SSF52540">
    <property type="entry name" value="P-loop containing nucleoside triphosphate hydrolases"/>
    <property type="match status" value="2"/>
</dbReference>
<keyword evidence="5" id="KW-0347">Helicase</keyword>
<dbReference type="SMART" id="SM00487">
    <property type="entry name" value="DEXDc"/>
    <property type="match status" value="1"/>
</dbReference>
<proteinExistence type="predicted"/>
<dbReference type="InterPro" id="IPR027417">
    <property type="entry name" value="P-loop_NTPase"/>
</dbReference>
<dbReference type="PROSITE" id="PS51194">
    <property type="entry name" value="HELICASE_CTER"/>
    <property type="match status" value="1"/>
</dbReference>
<gene>
    <name evidence="5" type="ORF">ENR64_14270</name>
</gene>
<dbReference type="Pfam" id="PF00271">
    <property type="entry name" value="Helicase_C"/>
    <property type="match status" value="1"/>
</dbReference>
<evidence type="ECO:0000256" key="1">
    <source>
        <dbReference type="ARBA" id="ARBA00022801"/>
    </source>
</evidence>
<dbReference type="GO" id="GO:0016787">
    <property type="term" value="F:hydrolase activity"/>
    <property type="evidence" value="ECO:0007669"/>
    <property type="project" value="UniProtKB-KW"/>
</dbReference>
<dbReference type="GO" id="GO:0005524">
    <property type="term" value="F:ATP binding"/>
    <property type="evidence" value="ECO:0007669"/>
    <property type="project" value="InterPro"/>
</dbReference>
<feature type="domain" description="Helicase C-terminal" evidence="4">
    <location>
        <begin position="945"/>
        <end position="1102"/>
    </location>
</feature>
<dbReference type="PROSITE" id="PS51192">
    <property type="entry name" value="HELICASE_ATP_BIND_1"/>
    <property type="match status" value="1"/>
</dbReference>
<dbReference type="Pfam" id="PF00176">
    <property type="entry name" value="SNF2-rel_dom"/>
    <property type="match status" value="1"/>
</dbReference>
<dbReference type="EMBL" id="DSRU01000213">
    <property type="protein sequence ID" value="HFM98892.1"/>
    <property type="molecule type" value="Genomic_DNA"/>
</dbReference>
<comment type="caution">
    <text evidence="5">The sequence shown here is derived from an EMBL/GenBank/DDBJ whole genome shotgun (WGS) entry which is preliminary data.</text>
</comment>
<evidence type="ECO:0000256" key="2">
    <source>
        <dbReference type="SAM" id="MobiDB-lite"/>
    </source>
</evidence>
<dbReference type="GO" id="GO:0004386">
    <property type="term" value="F:helicase activity"/>
    <property type="evidence" value="ECO:0007669"/>
    <property type="project" value="UniProtKB-KW"/>
</dbReference>
<keyword evidence="1" id="KW-0378">Hydrolase</keyword>
<organism evidence="5">
    <name type="scientific">Oscillatoriales cyanobacterium SpSt-418</name>
    <dbReference type="NCBI Taxonomy" id="2282169"/>
    <lineage>
        <taxon>Bacteria</taxon>
        <taxon>Bacillati</taxon>
        <taxon>Cyanobacteriota</taxon>
        <taxon>Cyanophyceae</taxon>
        <taxon>Oscillatoriophycideae</taxon>
        <taxon>Oscillatoriales</taxon>
    </lineage>
</organism>
<dbReference type="InterPro" id="IPR049730">
    <property type="entry name" value="SNF2/RAD54-like_C"/>
</dbReference>
<evidence type="ECO:0000259" key="3">
    <source>
        <dbReference type="PROSITE" id="PS51192"/>
    </source>
</evidence>
<dbReference type="InterPro" id="IPR000330">
    <property type="entry name" value="SNF2_N"/>
</dbReference>
<dbReference type="PANTHER" id="PTHR10799">
    <property type="entry name" value="SNF2/RAD54 HELICASE FAMILY"/>
    <property type="match status" value="1"/>
</dbReference>
<dbReference type="InterPro" id="IPR014001">
    <property type="entry name" value="Helicase_ATP-bd"/>
</dbReference>
<feature type="compositionally biased region" description="Basic residues" evidence="2">
    <location>
        <begin position="216"/>
        <end position="228"/>
    </location>
</feature>
<dbReference type="InterPro" id="IPR038718">
    <property type="entry name" value="SNF2-like_sf"/>
</dbReference>